<dbReference type="SUPFAM" id="SSF52540">
    <property type="entry name" value="P-loop containing nucleoside triphosphate hydrolases"/>
    <property type="match status" value="1"/>
</dbReference>
<dbReference type="Pfam" id="PF09382">
    <property type="entry name" value="RQC"/>
    <property type="match status" value="1"/>
</dbReference>
<dbReference type="GO" id="GO:0030894">
    <property type="term" value="C:replisome"/>
    <property type="evidence" value="ECO:0007669"/>
    <property type="project" value="TreeGrafter"/>
</dbReference>
<keyword evidence="12" id="KW-0233">DNA recombination</keyword>
<proteinExistence type="inferred from homology"/>
<keyword evidence="13" id="KW-0234">DNA repair</keyword>
<dbReference type="GO" id="GO:0005524">
    <property type="term" value="F:ATP binding"/>
    <property type="evidence" value="ECO:0007669"/>
    <property type="project" value="UniProtKB-KW"/>
</dbReference>
<organism evidence="21 22">
    <name type="scientific">Candidatus Fusicatenibacter intestinigallinarum</name>
    <dbReference type="NCBI Taxonomy" id="2838598"/>
    <lineage>
        <taxon>Bacteria</taxon>
        <taxon>Bacillati</taxon>
        <taxon>Bacillota</taxon>
        <taxon>Clostridia</taxon>
        <taxon>Lachnospirales</taxon>
        <taxon>Lachnospiraceae</taxon>
        <taxon>Fusicatenibacter</taxon>
    </lineage>
</organism>
<dbReference type="SMART" id="SM00490">
    <property type="entry name" value="HELICc"/>
    <property type="match status" value="1"/>
</dbReference>
<dbReference type="NCBIfam" id="TIGR00614">
    <property type="entry name" value="recQ_fam"/>
    <property type="match status" value="1"/>
</dbReference>
<evidence type="ECO:0000256" key="10">
    <source>
        <dbReference type="ARBA" id="ARBA00022840"/>
    </source>
</evidence>
<dbReference type="PANTHER" id="PTHR13710">
    <property type="entry name" value="DNA HELICASE RECQ FAMILY MEMBER"/>
    <property type="match status" value="1"/>
</dbReference>
<evidence type="ECO:0000256" key="5">
    <source>
        <dbReference type="ARBA" id="ARBA00022741"/>
    </source>
</evidence>
<feature type="compositionally biased region" description="Basic and acidic residues" evidence="17">
    <location>
        <begin position="511"/>
        <end position="528"/>
    </location>
</feature>
<dbReference type="GO" id="GO:0005737">
    <property type="term" value="C:cytoplasm"/>
    <property type="evidence" value="ECO:0007669"/>
    <property type="project" value="TreeGrafter"/>
</dbReference>
<comment type="caution">
    <text evidence="21">The sequence shown here is derived from an EMBL/GenBank/DDBJ whole genome shotgun (WGS) entry which is preliminary data.</text>
</comment>
<reference evidence="21" key="2">
    <citation type="submission" date="2021-04" db="EMBL/GenBank/DDBJ databases">
        <authorList>
            <person name="Gilroy R."/>
        </authorList>
    </citation>
    <scope>NUCLEOTIDE SEQUENCE</scope>
    <source>
        <strain evidence="21">CHK185-5351</strain>
    </source>
</reference>
<evidence type="ECO:0000256" key="14">
    <source>
        <dbReference type="ARBA" id="ARBA00023235"/>
    </source>
</evidence>
<feature type="region of interest" description="Disordered" evidence="17">
    <location>
        <begin position="511"/>
        <end position="534"/>
    </location>
</feature>
<dbReference type="PROSITE" id="PS51192">
    <property type="entry name" value="HELICASE_ATP_BIND_1"/>
    <property type="match status" value="1"/>
</dbReference>
<dbReference type="PROSITE" id="PS51194">
    <property type="entry name" value="HELICASE_CTER"/>
    <property type="match status" value="1"/>
</dbReference>
<protein>
    <recommendedName>
        <fullName evidence="16">DNA helicase RecQ</fullName>
        <ecNumber evidence="16">5.6.2.4</ecNumber>
    </recommendedName>
</protein>
<dbReference type="SUPFAM" id="SSF46785">
    <property type="entry name" value="Winged helix' DNA-binding domain"/>
    <property type="match status" value="1"/>
</dbReference>
<comment type="similarity">
    <text evidence="3">Belongs to the helicase family. RecQ subfamily.</text>
</comment>
<dbReference type="InterPro" id="IPR002121">
    <property type="entry name" value="HRDC_dom"/>
</dbReference>
<evidence type="ECO:0000256" key="6">
    <source>
        <dbReference type="ARBA" id="ARBA00022763"/>
    </source>
</evidence>
<keyword evidence="7 21" id="KW-0378">Hydrolase</keyword>
<dbReference type="InterPro" id="IPR018982">
    <property type="entry name" value="RQC_domain"/>
</dbReference>
<dbReference type="InterPro" id="IPR004589">
    <property type="entry name" value="DNA_helicase_ATP-dep_RecQ"/>
</dbReference>
<feature type="compositionally biased region" description="Basic and acidic residues" evidence="17">
    <location>
        <begin position="608"/>
        <end position="620"/>
    </location>
</feature>
<keyword evidence="10" id="KW-0067">ATP-binding</keyword>
<dbReference type="InterPro" id="IPR006293">
    <property type="entry name" value="DNA_helicase_ATP-dep_RecQ_bac"/>
</dbReference>
<keyword evidence="9" id="KW-0862">Zinc</keyword>
<dbReference type="GO" id="GO:0009378">
    <property type="term" value="F:four-way junction helicase activity"/>
    <property type="evidence" value="ECO:0007669"/>
    <property type="project" value="TreeGrafter"/>
</dbReference>
<dbReference type="GO" id="GO:0016787">
    <property type="term" value="F:hydrolase activity"/>
    <property type="evidence" value="ECO:0007669"/>
    <property type="project" value="UniProtKB-KW"/>
</dbReference>
<dbReference type="GO" id="GO:0043590">
    <property type="term" value="C:bacterial nucleoid"/>
    <property type="evidence" value="ECO:0007669"/>
    <property type="project" value="TreeGrafter"/>
</dbReference>
<keyword evidence="11" id="KW-0238">DNA-binding</keyword>
<evidence type="ECO:0000256" key="17">
    <source>
        <dbReference type="SAM" id="MobiDB-lite"/>
    </source>
</evidence>
<dbReference type="SMART" id="SM00487">
    <property type="entry name" value="DEXDc"/>
    <property type="match status" value="1"/>
</dbReference>
<dbReference type="Gene3D" id="1.10.10.10">
    <property type="entry name" value="Winged helix-like DNA-binding domain superfamily/Winged helix DNA-binding domain"/>
    <property type="match status" value="1"/>
</dbReference>
<dbReference type="Gene3D" id="3.40.50.300">
    <property type="entry name" value="P-loop containing nucleotide triphosphate hydrolases"/>
    <property type="match status" value="2"/>
</dbReference>
<keyword evidence="4" id="KW-0479">Metal-binding</keyword>
<dbReference type="InterPro" id="IPR036390">
    <property type="entry name" value="WH_DNA-bd_sf"/>
</dbReference>
<evidence type="ECO:0000256" key="12">
    <source>
        <dbReference type="ARBA" id="ARBA00023172"/>
    </source>
</evidence>
<dbReference type="SUPFAM" id="SSF47819">
    <property type="entry name" value="HRDC-like"/>
    <property type="match status" value="1"/>
</dbReference>
<evidence type="ECO:0000256" key="8">
    <source>
        <dbReference type="ARBA" id="ARBA00022806"/>
    </source>
</evidence>
<comment type="cofactor">
    <cofactor evidence="1">
        <name>Mg(2+)</name>
        <dbReference type="ChEBI" id="CHEBI:18420"/>
    </cofactor>
</comment>
<keyword evidence="14" id="KW-0413">Isomerase</keyword>
<dbReference type="SMART" id="SM00341">
    <property type="entry name" value="HRDC"/>
    <property type="match status" value="1"/>
</dbReference>
<dbReference type="InterPro" id="IPR044876">
    <property type="entry name" value="HRDC_dom_sf"/>
</dbReference>
<evidence type="ECO:0000256" key="13">
    <source>
        <dbReference type="ARBA" id="ARBA00023204"/>
    </source>
</evidence>
<dbReference type="Gene3D" id="1.10.150.80">
    <property type="entry name" value="HRDC domain"/>
    <property type="match status" value="1"/>
</dbReference>
<dbReference type="Pfam" id="PF00270">
    <property type="entry name" value="DEAD"/>
    <property type="match status" value="1"/>
</dbReference>
<evidence type="ECO:0000256" key="11">
    <source>
        <dbReference type="ARBA" id="ARBA00023125"/>
    </source>
</evidence>
<evidence type="ECO:0000256" key="15">
    <source>
        <dbReference type="ARBA" id="ARBA00034617"/>
    </source>
</evidence>
<dbReference type="PROSITE" id="PS50967">
    <property type="entry name" value="HRDC"/>
    <property type="match status" value="1"/>
</dbReference>
<dbReference type="FunFam" id="1.10.150.80:FF:000002">
    <property type="entry name" value="ATP-dependent DNA helicase RecQ"/>
    <property type="match status" value="1"/>
</dbReference>
<dbReference type="InterPro" id="IPR027417">
    <property type="entry name" value="P-loop_NTPase"/>
</dbReference>
<dbReference type="GO" id="GO:0009432">
    <property type="term" value="P:SOS response"/>
    <property type="evidence" value="ECO:0007669"/>
    <property type="project" value="UniProtKB-UniRule"/>
</dbReference>
<dbReference type="GO" id="GO:0006310">
    <property type="term" value="P:DNA recombination"/>
    <property type="evidence" value="ECO:0007669"/>
    <property type="project" value="UniProtKB-UniRule"/>
</dbReference>
<keyword evidence="6" id="KW-0227">DNA damage</keyword>
<dbReference type="Proteomes" id="UP000823849">
    <property type="component" value="Unassembled WGS sequence"/>
</dbReference>
<evidence type="ECO:0000256" key="9">
    <source>
        <dbReference type="ARBA" id="ARBA00022833"/>
    </source>
</evidence>
<evidence type="ECO:0000256" key="1">
    <source>
        <dbReference type="ARBA" id="ARBA00001946"/>
    </source>
</evidence>
<evidence type="ECO:0000259" key="20">
    <source>
        <dbReference type="PROSITE" id="PS51194"/>
    </source>
</evidence>
<feature type="domain" description="Helicase ATP-binding" evidence="19">
    <location>
        <begin position="24"/>
        <end position="193"/>
    </location>
</feature>
<dbReference type="CDD" id="cd18794">
    <property type="entry name" value="SF2_C_RecQ"/>
    <property type="match status" value="1"/>
</dbReference>
<dbReference type="Pfam" id="PF16124">
    <property type="entry name" value="RecQ_Zn_bind"/>
    <property type="match status" value="1"/>
</dbReference>
<dbReference type="GO" id="GO:0006260">
    <property type="term" value="P:DNA replication"/>
    <property type="evidence" value="ECO:0007669"/>
    <property type="project" value="InterPro"/>
</dbReference>
<dbReference type="AlphaFoldDB" id="A0A9D2N916"/>
<feature type="domain" description="HRDC" evidence="18">
    <location>
        <begin position="535"/>
        <end position="615"/>
    </location>
</feature>
<dbReference type="Pfam" id="PF00271">
    <property type="entry name" value="Helicase_C"/>
    <property type="match status" value="1"/>
</dbReference>
<dbReference type="SMART" id="SM00956">
    <property type="entry name" value="RQC"/>
    <property type="match status" value="1"/>
</dbReference>
<dbReference type="GO" id="GO:0003677">
    <property type="term" value="F:DNA binding"/>
    <property type="evidence" value="ECO:0007669"/>
    <property type="project" value="UniProtKB-KW"/>
</dbReference>
<sequence length="650" mass="74307">MDKYDILKKYFGYDSFRPGQETLVDAILEGRDTLGIMPTGAGKSLCYQVPALLMPGITLVISPLISLMKDQVTTLNQAGIHAAYLNSSLTQGQYLIALRNMRRGQYKIVYVAPERLLTESFQEAVRGITLSMVSVDEAHCISQWGQDFRPSYLKIHDFIETLPVRPVISAFTATATREVREDILALLDLRDPVTLTTGFDRKNLKFIVQHPRDKMKTVLEYLKDHEQECGIIYCLTRKTVEEVCERLQREGYSATRYHAGLSDRERQQNQEAFIYDQKQIMVATNAFGMGIDKSNIRYVIHYNMPKNIESYYQEAGRAGRDGLPSECILLYAGQDVITNQFFIEKMEGSEAMDDETARQVQERERERLKKMTFYCTTNECLRAYILGYFGEYGSNYCGNCSNCLTQFEESDVTGIAANLVGCVRESRWTYGMTMIIDTVHGSKNAKVLRGRMNENPYYGSCEEVPLYQLRQVMNHLILNGYLQLTDDNYPVVRLAERSGELLEGKTVTMKVAKEQPKEKRKPEKEKNRKLPKMGQDVDPELFAQLRELRLEMARKEKVPPYIIFSDKTLAQMCTLRPRTRAQMLEVSGVGEFKYEKYGEQFLQKIRELSADGTIPEKPEPPEETSVGEAEENISGQEKKSGKRAVKQSLS</sequence>
<dbReference type="InterPro" id="IPR032284">
    <property type="entry name" value="RecQ_Zn-bd"/>
</dbReference>
<dbReference type="NCBIfam" id="TIGR01389">
    <property type="entry name" value="recQ"/>
    <property type="match status" value="1"/>
</dbReference>
<keyword evidence="8 21" id="KW-0347">Helicase</keyword>
<evidence type="ECO:0000313" key="21">
    <source>
        <dbReference type="EMBL" id="HJC15383.1"/>
    </source>
</evidence>
<dbReference type="CDD" id="cd17920">
    <property type="entry name" value="DEXHc_RecQ"/>
    <property type="match status" value="1"/>
</dbReference>
<dbReference type="Pfam" id="PF00570">
    <property type="entry name" value="HRDC"/>
    <property type="match status" value="1"/>
</dbReference>
<dbReference type="InterPro" id="IPR001650">
    <property type="entry name" value="Helicase_C-like"/>
</dbReference>
<dbReference type="FunFam" id="3.40.50.300:FF:000156">
    <property type="entry name" value="ATP-dependent DNA helicase recQ"/>
    <property type="match status" value="1"/>
</dbReference>
<dbReference type="InterPro" id="IPR010997">
    <property type="entry name" value="HRDC-like_sf"/>
</dbReference>
<evidence type="ECO:0000259" key="19">
    <source>
        <dbReference type="PROSITE" id="PS51192"/>
    </source>
</evidence>
<evidence type="ECO:0000256" key="2">
    <source>
        <dbReference type="ARBA" id="ARBA00001947"/>
    </source>
</evidence>
<dbReference type="FunFam" id="3.40.50.300:FF:000296">
    <property type="entry name" value="ATP-dependent DNA helicase RecQ"/>
    <property type="match status" value="1"/>
</dbReference>
<evidence type="ECO:0000256" key="3">
    <source>
        <dbReference type="ARBA" id="ARBA00005446"/>
    </source>
</evidence>
<reference evidence="21" key="1">
    <citation type="journal article" date="2021" name="PeerJ">
        <title>Extensive microbial diversity within the chicken gut microbiome revealed by metagenomics and culture.</title>
        <authorList>
            <person name="Gilroy R."/>
            <person name="Ravi A."/>
            <person name="Getino M."/>
            <person name="Pursley I."/>
            <person name="Horton D.L."/>
            <person name="Alikhan N.F."/>
            <person name="Baker D."/>
            <person name="Gharbi K."/>
            <person name="Hall N."/>
            <person name="Watson M."/>
            <person name="Adriaenssens E.M."/>
            <person name="Foster-Nyarko E."/>
            <person name="Jarju S."/>
            <person name="Secka A."/>
            <person name="Antonio M."/>
            <person name="Oren A."/>
            <person name="Chaudhuri R.R."/>
            <person name="La Ragione R."/>
            <person name="Hildebrand F."/>
            <person name="Pallen M.J."/>
        </authorList>
    </citation>
    <scope>NUCLEOTIDE SEQUENCE</scope>
    <source>
        <strain evidence="21">CHK185-5351</strain>
    </source>
</reference>
<dbReference type="PANTHER" id="PTHR13710:SF105">
    <property type="entry name" value="ATP-DEPENDENT DNA HELICASE Q1"/>
    <property type="match status" value="1"/>
</dbReference>
<name>A0A9D2N916_9FIRM</name>
<evidence type="ECO:0000256" key="4">
    <source>
        <dbReference type="ARBA" id="ARBA00022723"/>
    </source>
</evidence>
<evidence type="ECO:0000256" key="16">
    <source>
        <dbReference type="NCBIfam" id="TIGR01389"/>
    </source>
</evidence>
<dbReference type="EMBL" id="DWWU01000025">
    <property type="protein sequence ID" value="HJC15383.1"/>
    <property type="molecule type" value="Genomic_DNA"/>
</dbReference>
<evidence type="ECO:0000256" key="7">
    <source>
        <dbReference type="ARBA" id="ARBA00022801"/>
    </source>
</evidence>
<dbReference type="InterPro" id="IPR011545">
    <property type="entry name" value="DEAD/DEAH_box_helicase_dom"/>
</dbReference>
<comment type="cofactor">
    <cofactor evidence="2">
        <name>Zn(2+)</name>
        <dbReference type="ChEBI" id="CHEBI:29105"/>
    </cofactor>
</comment>
<evidence type="ECO:0000259" key="18">
    <source>
        <dbReference type="PROSITE" id="PS50967"/>
    </source>
</evidence>
<evidence type="ECO:0000313" key="22">
    <source>
        <dbReference type="Proteomes" id="UP000823849"/>
    </source>
</evidence>
<dbReference type="GO" id="GO:0046872">
    <property type="term" value="F:metal ion binding"/>
    <property type="evidence" value="ECO:0007669"/>
    <property type="project" value="UniProtKB-KW"/>
</dbReference>
<dbReference type="InterPro" id="IPR036388">
    <property type="entry name" value="WH-like_DNA-bd_sf"/>
</dbReference>
<dbReference type="GO" id="GO:0043138">
    <property type="term" value="F:3'-5' DNA helicase activity"/>
    <property type="evidence" value="ECO:0007669"/>
    <property type="project" value="UniProtKB-EC"/>
</dbReference>
<dbReference type="GO" id="GO:0006281">
    <property type="term" value="P:DNA repair"/>
    <property type="evidence" value="ECO:0007669"/>
    <property type="project" value="UniProtKB-KW"/>
</dbReference>
<feature type="domain" description="Helicase C-terminal" evidence="20">
    <location>
        <begin position="214"/>
        <end position="368"/>
    </location>
</feature>
<comment type="catalytic activity">
    <reaction evidence="15">
        <text>Couples ATP hydrolysis with the unwinding of duplex DNA by translocating in the 3'-5' direction.</text>
        <dbReference type="EC" id="5.6.2.4"/>
    </reaction>
</comment>
<feature type="compositionally biased region" description="Basic residues" evidence="17">
    <location>
        <begin position="640"/>
        <end position="650"/>
    </location>
</feature>
<dbReference type="InterPro" id="IPR014001">
    <property type="entry name" value="Helicase_ATP-bd"/>
</dbReference>
<keyword evidence="5" id="KW-0547">Nucleotide-binding</keyword>
<dbReference type="EC" id="5.6.2.4" evidence="16"/>
<accession>A0A9D2N916</accession>
<feature type="region of interest" description="Disordered" evidence="17">
    <location>
        <begin position="608"/>
        <end position="650"/>
    </location>
</feature>
<gene>
    <name evidence="21" type="primary">recQ</name>
    <name evidence="21" type="ORF">H9705_06090</name>
</gene>